<keyword evidence="3" id="KW-0472">Membrane</keyword>
<organism evidence="5 6">
    <name type="scientific">Ovis ammon polii</name>
    <dbReference type="NCBI Taxonomy" id="230172"/>
    <lineage>
        <taxon>Eukaryota</taxon>
        <taxon>Metazoa</taxon>
        <taxon>Chordata</taxon>
        <taxon>Craniata</taxon>
        <taxon>Vertebrata</taxon>
        <taxon>Euteleostomi</taxon>
        <taxon>Mammalia</taxon>
        <taxon>Eutheria</taxon>
        <taxon>Laurasiatheria</taxon>
        <taxon>Artiodactyla</taxon>
        <taxon>Ruminantia</taxon>
        <taxon>Pecora</taxon>
        <taxon>Bovidae</taxon>
        <taxon>Caprinae</taxon>
        <taxon>Ovis</taxon>
    </lineage>
</organism>
<dbReference type="InterPro" id="IPR000096">
    <property type="entry name" value="Serum_amyloid_A"/>
</dbReference>
<dbReference type="PANTHER" id="PTHR23424">
    <property type="entry name" value="SERUM AMYLOID A"/>
    <property type="match status" value="1"/>
</dbReference>
<dbReference type="Gene3D" id="1.10.132.110">
    <property type="entry name" value="Serum amyloid A protein"/>
    <property type="match status" value="3"/>
</dbReference>
<protein>
    <recommendedName>
        <fullName evidence="7">Serum amyloid A protein</fullName>
    </recommendedName>
</protein>
<keyword evidence="6" id="KW-1185">Reference proteome</keyword>
<dbReference type="SMART" id="SM00197">
    <property type="entry name" value="SAA"/>
    <property type="match status" value="3"/>
</dbReference>
<feature type="transmembrane region" description="Helical" evidence="3">
    <location>
        <begin position="208"/>
        <end position="227"/>
    </location>
</feature>
<evidence type="ECO:0000256" key="4">
    <source>
        <dbReference type="SAM" id="SignalP"/>
    </source>
</evidence>
<keyword evidence="3" id="KW-1133">Transmembrane helix</keyword>
<proteinExistence type="inferred from homology"/>
<dbReference type="FunFam" id="1.10.132.110:FF:000001">
    <property type="entry name" value="Serum amyloid A protein"/>
    <property type="match status" value="1"/>
</dbReference>
<keyword evidence="3" id="KW-0812">Transmembrane</keyword>
<accession>A0AAD4Y1C4</accession>
<feature type="chain" id="PRO_5042007240" description="Serum amyloid A protein" evidence="4">
    <location>
        <begin position="28"/>
        <end position="333"/>
    </location>
</feature>
<evidence type="ECO:0008006" key="7">
    <source>
        <dbReference type="Google" id="ProtNLM"/>
    </source>
</evidence>
<comment type="similarity">
    <text evidence="1">Belongs to the SAA family.</text>
</comment>
<dbReference type="Pfam" id="PF00277">
    <property type="entry name" value="SAA"/>
    <property type="match status" value="3"/>
</dbReference>
<gene>
    <name evidence="5" type="ORF">MG293_019742</name>
</gene>
<dbReference type="PRINTS" id="PR00306">
    <property type="entry name" value="SERUMAMYLOID"/>
</dbReference>
<dbReference type="Proteomes" id="UP001214576">
    <property type="component" value="Unassembled WGS sequence"/>
</dbReference>
<dbReference type="InterPro" id="IPR052464">
    <property type="entry name" value="Synovial_Prolif_Regulator"/>
</dbReference>
<comment type="caution">
    <text evidence="5">The sequence shown here is derived from an EMBL/GenBank/DDBJ whole genome shotgun (WGS) entry which is preliminary data.</text>
</comment>
<name>A0AAD4Y1C4_OVIAM</name>
<evidence type="ECO:0000313" key="5">
    <source>
        <dbReference type="EMBL" id="KAI4529886.1"/>
    </source>
</evidence>
<dbReference type="GO" id="GO:0005576">
    <property type="term" value="C:extracellular region"/>
    <property type="evidence" value="ECO:0007669"/>
    <property type="project" value="InterPro"/>
</dbReference>
<keyword evidence="4" id="KW-0732">Signal</keyword>
<feature type="transmembrane region" description="Helical" evidence="3">
    <location>
        <begin position="128"/>
        <end position="150"/>
    </location>
</feature>
<dbReference type="PANTHER" id="PTHR23424:SF31">
    <property type="entry name" value="SERUM AMYLOID A-3 PROTEIN"/>
    <property type="match status" value="1"/>
</dbReference>
<evidence type="ECO:0000256" key="3">
    <source>
        <dbReference type="SAM" id="Phobius"/>
    </source>
</evidence>
<feature type="region of interest" description="Disordered" evidence="2">
    <location>
        <begin position="299"/>
        <end position="333"/>
    </location>
</feature>
<evidence type="ECO:0000313" key="6">
    <source>
        <dbReference type="Proteomes" id="UP001214576"/>
    </source>
</evidence>
<dbReference type="AlphaFoldDB" id="A0AAD4Y1C4"/>
<dbReference type="PROSITE" id="PS00992">
    <property type="entry name" value="SAA"/>
    <property type="match status" value="3"/>
</dbReference>
<sequence>MRTATAVRTMKLFTGLILCSLVLRVHSQWLSFLGEAYEGAKDMWRAYSDMREANFKGADKYFHARGNYDAAQRGPGGVWAAEVIRRIEQDGHHRCPLDLRPLFPLTPKPGEISTTEFQLEKKYSTMKLFIGILFCSLIMGVTGEGWYSFFKEAVQGASDLWRAYWDMKEANVQNSGRYFRARGNYDAAQRGPGGVWAAKIIRMNLSTGIIFCFLILGVSSQGLGTFLREAGQGAKDMWRAYRDMKEANYKGADKYFHARGNYDAAQRGPGGVWAAKVISNARETIQGITDPLLKGMTREEVRKDSKADQFANEWGRSGKDPNHFRPAGLPDKY</sequence>
<dbReference type="FunFam" id="1.10.132.110:FF:000002">
    <property type="entry name" value="Amyloid protein A"/>
    <property type="match status" value="1"/>
</dbReference>
<reference evidence="5" key="1">
    <citation type="submission" date="2022-03" db="EMBL/GenBank/DDBJ databases">
        <title>Genomic analyses of argali, domestic sheep and their hybrids provide insights into chromosomal evolution, heterosis and genetic basis of agronomic traits.</title>
        <authorList>
            <person name="Li M."/>
        </authorList>
    </citation>
    <scope>NUCLEOTIDE SEQUENCE</scope>
    <source>
        <strain evidence="5">CAU-MHL-2022a</strain>
        <tissue evidence="5">Skin</tissue>
    </source>
</reference>
<feature type="signal peptide" evidence="4">
    <location>
        <begin position="1"/>
        <end position="27"/>
    </location>
</feature>
<evidence type="ECO:0000256" key="2">
    <source>
        <dbReference type="SAM" id="MobiDB-lite"/>
    </source>
</evidence>
<dbReference type="EMBL" id="JAKZEL010000026">
    <property type="protein sequence ID" value="KAI4529886.1"/>
    <property type="molecule type" value="Genomic_DNA"/>
</dbReference>
<evidence type="ECO:0000256" key="1">
    <source>
        <dbReference type="ARBA" id="ARBA00007745"/>
    </source>
</evidence>